<keyword evidence="2" id="KW-0201">Cytochrome c-type biogenesis</keyword>
<dbReference type="InterPro" id="IPR013766">
    <property type="entry name" value="Thioredoxin_domain"/>
</dbReference>
<dbReference type="GO" id="GO:0016853">
    <property type="term" value="F:isomerase activity"/>
    <property type="evidence" value="ECO:0007669"/>
    <property type="project" value="UniProtKB-KW"/>
</dbReference>
<dbReference type="InterPro" id="IPR036249">
    <property type="entry name" value="Thioredoxin-like_sf"/>
</dbReference>
<gene>
    <name evidence="6" type="ORF">GGR21_002852</name>
</gene>
<accession>A0A840CS18</accession>
<dbReference type="PROSITE" id="PS51257">
    <property type="entry name" value="PROKAR_LIPOPROTEIN"/>
    <property type="match status" value="1"/>
</dbReference>
<dbReference type="InterPro" id="IPR017937">
    <property type="entry name" value="Thioredoxin_CS"/>
</dbReference>
<evidence type="ECO:0000256" key="2">
    <source>
        <dbReference type="ARBA" id="ARBA00022748"/>
    </source>
</evidence>
<evidence type="ECO:0000313" key="6">
    <source>
        <dbReference type="EMBL" id="MBB4036938.1"/>
    </source>
</evidence>
<organism evidence="6 7">
    <name type="scientific">Dysgonomonas hofstadii</name>
    <dbReference type="NCBI Taxonomy" id="637886"/>
    <lineage>
        <taxon>Bacteria</taxon>
        <taxon>Pseudomonadati</taxon>
        <taxon>Bacteroidota</taxon>
        <taxon>Bacteroidia</taxon>
        <taxon>Bacteroidales</taxon>
        <taxon>Dysgonomonadaceae</taxon>
        <taxon>Dysgonomonas</taxon>
    </lineage>
</organism>
<reference evidence="6 7" key="1">
    <citation type="submission" date="2020-08" db="EMBL/GenBank/DDBJ databases">
        <title>Genomic Encyclopedia of Type Strains, Phase IV (KMG-IV): sequencing the most valuable type-strain genomes for metagenomic binning, comparative biology and taxonomic classification.</title>
        <authorList>
            <person name="Goeker M."/>
        </authorList>
    </citation>
    <scope>NUCLEOTIDE SEQUENCE [LARGE SCALE GENOMIC DNA]</scope>
    <source>
        <strain evidence="6 7">DSM 104969</strain>
    </source>
</reference>
<evidence type="ECO:0000256" key="3">
    <source>
        <dbReference type="ARBA" id="ARBA00023157"/>
    </source>
</evidence>
<dbReference type="Proteomes" id="UP000555103">
    <property type="component" value="Unassembled WGS sequence"/>
</dbReference>
<dbReference type="PROSITE" id="PS51352">
    <property type="entry name" value="THIOREDOXIN_2"/>
    <property type="match status" value="1"/>
</dbReference>
<dbReference type="PANTHER" id="PTHR42852:SF6">
    <property type="entry name" value="THIOL:DISULFIDE INTERCHANGE PROTEIN DSBE"/>
    <property type="match status" value="1"/>
</dbReference>
<protein>
    <submittedName>
        <fullName evidence="6">Thiol-disulfide isomerase/thioredoxin</fullName>
    </submittedName>
</protein>
<dbReference type="GO" id="GO:0030313">
    <property type="term" value="C:cell envelope"/>
    <property type="evidence" value="ECO:0007669"/>
    <property type="project" value="UniProtKB-SubCell"/>
</dbReference>
<dbReference type="InterPro" id="IPR013740">
    <property type="entry name" value="Redoxin"/>
</dbReference>
<dbReference type="PROSITE" id="PS00194">
    <property type="entry name" value="THIOREDOXIN_1"/>
    <property type="match status" value="1"/>
</dbReference>
<dbReference type="Pfam" id="PF14289">
    <property type="entry name" value="DUF4369"/>
    <property type="match status" value="1"/>
</dbReference>
<evidence type="ECO:0000259" key="5">
    <source>
        <dbReference type="PROSITE" id="PS51352"/>
    </source>
</evidence>
<keyword evidence="7" id="KW-1185">Reference proteome</keyword>
<evidence type="ECO:0000313" key="7">
    <source>
        <dbReference type="Proteomes" id="UP000555103"/>
    </source>
</evidence>
<keyword evidence="4" id="KW-0676">Redox-active center</keyword>
<dbReference type="SUPFAM" id="SSF52833">
    <property type="entry name" value="Thioredoxin-like"/>
    <property type="match status" value="1"/>
</dbReference>
<dbReference type="RefSeq" id="WP_183307821.1">
    <property type="nucleotide sequence ID" value="NZ_JACIEP010000010.1"/>
</dbReference>
<dbReference type="CDD" id="cd02966">
    <property type="entry name" value="TlpA_like_family"/>
    <property type="match status" value="1"/>
</dbReference>
<dbReference type="Pfam" id="PF08534">
    <property type="entry name" value="Redoxin"/>
    <property type="match status" value="1"/>
</dbReference>
<dbReference type="InterPro" id="IPR025380">
    <property type="entry name" value="DUF4369"/>
</dbReference>
<dbReference type="EMBL" id="JACIEP010000010">
    <property type="protein sequence ID" value="MBB4036938.1"/>
    <property type="molecule type" value="Genomic_DNA"/>
</dbReference>
<name>A0A840CS18_9BACT</name>
<sequence length="391" mass="43979">MKILEKLSVLFVAGTIMISCTEQPATSYTIEGNLQGIPEGAKVELIPGATHKDEKPVAETIVKDGKFTFTGVADEPRMFYIHVAESRGLAKLMVENGKIGLTGDVKKSEQGDNVTYNFDNIVVTGSKSHDLYTQKIAPRKMLDSLYTAYHDNNKEISEAIGQARMAKNQVLLDSLNQTDAAKKFAADEKNFFETVEKTMKGIIMDNKDSWWGPMLMMDVMSYFTPEQNPWYEEFSQEAKDSYYGKIVKEELFPEGFVGKALPAFTLVGKDNKETTVAEVSNGKKYTLIDFWASWCAPCRKEIPNLKKLYEKYSSKGFEIISISIDKKEADWEKALNEEKLVWPNYLDSKGASDALNVKAIPAMFLIDDKGIIVAEKIRGEELENKLAELFK</sequence>
<dbReference type="Gene3D" id="3.40.30.10">
    <property type="entry name" value="Glutaredoxin"/>
    <property type="match status" value="1"/>
</dbReference>
<feature type="domain" description="Thioredoxin" evidence="5">
    <location>
        <begin position="255"/>
        <end position="391"/>
    </location>
</feature>
<dbReference type="GO" id="GO:0016491">
    <property type="term" value="F:oxidoreductase activity"/>
    <property type="evidence" value="ECO:0007669"/>
    <property type="project" value="InterPro"/>
</dbReference>
<dbReference type="InterPro" id="IPR050553">
    <property type="entry name" value="Thioredoxin_ResA/DsbE_sf"/>
</dbReference>
<comment type="subcellular location">
    <subcellularLocation>
        <location evidence="1">Cell envelope</location>
    </subcellularLocation>
</comment>
<proteinExistence type="predicted"/>
<comment type="caution">
    <text evidence="6">The sequence shown here is derived from an EMBL/GenBank/DDBJ whole genome shotgun (WGS) entry which is preliminary data.</text>
</comment>
<evidence type="ECO:0000256" key="1">
    <source>
        <dbReference type="ARBA" id="ARBA00004196"/>
    </source>
</evidence>
<keyword evidence="3" id="KW-1015">Disulfide bond</keyword>
<keyword evidence="6" id="KW-0413">Isomerase</keyword>
<dbReference type="AlphaFoldDB" id="A0A840CS18"/>
<dbReference type="GO" id="GO:0017004">
    <property type="term" value="P:cytochrome complex assembly"/>
    <property type="evidence" value="ECO:0007669"/>
    <property type="project" value="UniProtKB-KW"/>
</dbReference>
<dbReference type="PANTHER" id="PTHR42852">
    <property type="entry name" value="THIOL:DISULFIDE INTERCHANGE PROTEIN DSBE"/>
    <property type="match status" value="1"/>
</dbReference>
<evidence type="ECO:0000256" key="4">
    <source>
        <dbReference type="ARBA" id="ARBA00023284"/>
    </source>
</evidence>